<protein>
    <recommendedName>
        <fullName evidence="3">Lipoprotein</fullName>
    </recommendedName>
</protein>
<dbReference type="RefSeq" id="WP_128501234.1">
    <property type="nucleotide sequence ID" value="NZ_CP035107.1"/>
</dbReference>
<reference evidence="1 2" key="1">
    <citation type="submission" date="2019-01" db="EMBL/GenBank/DDBJ databases">
        <title>Whole Genome of Ornithobacterium rhinotracheale FARPER-174b.</title>
        <authorList>
            <person name="Tataje-Lavanda L.A."/>
            <person name="Montalvan A."/>
            <person name="Montesinos R."/>
            <person name="Zimic M."/>
            <person name="Fernandez-Sanchez M."/>
            <person name="Fernandez-Diaz M."/>
        </authorList>
    </citation>
    <scope>NUCLEOTIDE SEQUENCE [LARGE SCALE GENOMIC DNA]</scope>
    <source>
        <strain evidence="1 2">FARPER-174b</strain>
    </source>
</reference>
<dbReference type="Proteomes" id="UP000287701">
    <property type="component" value="Chromosome"/>
</dbReference>
<accession>A0A410JRJ3</accession>
<dbReference type="AlphaFoldDB" id="A0A410JRJ3"/>
<evidence type="ECO:0000313" key="1">
    <source>
        <dbReference type="EMBL" id="QAR30759.1"/>
    </source>
</evidence>
<gene>
    <name evidence="1" type="ORF">EQP59_05100</name>
</gene>
<dbReference type="EMBL" id="CP035107">
    <property type="protein sequence ID" value="QAR30759.1"/>
    <property type="molecule type" value="Genomic_DNA"/>
</dbReference>
<organism evidence="1 2">
    <name type="scientific">Ornithobacterium rhinotracheale</name>
    <dbReference type="NCBI Taxonomy" id="28251"/>
    <lineage>
        <taxon>Bacteria</taxon>
        <taxon>Pseudomonadati</taxon>
        <taxon>Bacteroidota</taxon>
        <taxon>Flavobacteriia</taxon>
        <taxon>Flavobacteriales</taxon>
        <taxon>Weeksellaceae</taxon>
        <taxon>Ornithobacterium</taxon>
    </lineage>
</organism>
<evidence type="ECO:0000313" key="2">
    <source>
        <dbReference type="Proteomes" id="UP000287701"/>
    </source>
</evidence>
<dbReference type="OrthoDB" id="1148890at2"/>
<dbReference type="PROSITE" id="PS51257">
    <property type="entry name" value="PROKAR_LIPOPROTEIN"/>
    <property type="match status" value="1"/>
</dbReference>
<proteinExistence type="predicted"/>
<sequence>MLELIKKYIFIMGILSSIFSCRVKKDVYIYRTEVFYKKEKELKISLDEATNIYSTYILKNKKENETLFCRLDIIYGDYYIFKKEWEPYNLKTGNYNLSGIWINGYTGEIEEVTTHKNIRIILEPSKHLPYVKKIIDNKENR</sequence>
<evidence type="ECO:0008006" key="3">
    <source>
        <dbReference type="Google" id="ProtNLM"/>
    </source>
</evidence>
<name>A0A410JRJ3_ORNRH</name>